<proteinExistence type="inferred from homology"/>
<dbReference type="Proteomes" id="UP000780801">
    <property type="component" value="Unassembled WGS sequence"/>
</dbReference>
<keyword evidence="5" id="KW-1185">Reference proteome</keyword>
<accession>A0A9P6FZ72</accession>
<dbReference type="InterPro" id="IPR004143">
    <property type="entry name" value="BPL_LPL_catalytic"/>
</dbReference>
<comment type="similarity">
    <text evidence="1">Belongs to the biotin--protein ligase family.</text>
</comment>
<dbReference type="InterPro" id="IPR019197">
    <property type="entry name" value="Biotin-prot_ligase_N"/>
</dbReference>
<dbReference type="OrthoDB" id="10250105at2759"/>
<dbReference type="CDD" id="cd16442">
    <property type="entry name" value="BPL"/>
    <property type="match status" value="1"/>
</dbReference>
<evidence type="ECO:0000256" key="1">
    <source>
        <dbReference type="ARBA" id="ARBA00009934"/>
    </source>
</evidence>
<dbReference type="InterPro" id="IPR004408">
    <property type="entry name" value="Biotin_CoA_COase_ligase"/>
</dbReference>
<name>A0A9P6FZ72_9FUNG</name>
<dbReference type="PROSITE" id="PS51733">
    <property type="entry name" value="BPL_LPL_CATALYTIC"/>
    <property type="match status" value="1"/>
</dbReference>
<dbReference type="Pfam" id="PF09825">
    <property type="entry name" value="BPL_N"/>
    <property type="match status" value="1"/>
</dbReference>
<evidence type="ECO:0000259" key="3">
    <source>
        <dbReference type="PROSITE" id="PS51733"/>
    </source>
</evidence>
<dbReference type="GO" id="GO:0004077">
    <property type="term" value="F:biotin--[biotin carboxyl-carrier protein] ligase activity"/>
    <property type="evidence" value="ECO:0007669"/>
    <property type="project" value="InterPro"/>
</dbReference>
<dbReference type="InterPro" id="IPR029062">
    <property type="entry name" value="Class_I_gatase-like"/>
</dbReference>
<organism evidence="4 5">
    <name type="scientific">Lunasporangiospora selenospora</name>
    <dbReference type="NCBI Taxonomy" id="979761"/>
    <lineage>
        <taxon>Eukaryota</taxon>
        <taxon>Fungi</taxon>
        <taxon>Fungi incertae sedis</taxon>
        <taxon>Mucoromycota</taxon>
        <taxon>Mortierellomycotina</taxon>
        <taxon>Mortierellomycetes</taxon>
        <taxon>Mortierellales</taxon>
        <taxon>Mortierellaceae</taxon>
        <taxon>Lunasporangiospora</taxon>
    </lineage>
</organism>
<dbReference type="InterPro" id="IPR045864">
    <property type="entry name" value="aa-tRNA-synth_II/BPL/LPL"/>
</dbReference>
<dbReference type="Pfam" id="PF03099">
    <property type="entry name" value="BPL_LplA_LipB"/>
    <property type="match status" value="1"/>
</dbReference>
<evidence type="ECO:0000313" key="4">
    <source>
        <dbReference type="EMBL" id="KAF9583416.1"/>
    </source>
</evidence>
<dbReference type="AlphaFoldDB" id="A0A9P6FZ72"/>
<dbReference type="CDD" id="cd03144">
    <property type="entry name" value="GATase1_ScBLP_like"/>
    <property type="match status" value="1"/>
</dbReference>
<dbReference type="GO" id="GO:0005737">
    <property type="term" value="C:cytoplasm"/>
    <property type="evidence" value="ECO:0007669"/>
    <property type="project" value="TreeGrafter"/>
</dbReference>
<dbReference type="PANTHER" id="PTHR12835">
    <property type="entry name" value="BIOTIN PROTEIN LIGASE"/>
    <property type="match status" value="1"/>
</dbReference>
<dbReference type="EMBL" id="JAABOA010000705">
    <property type="protein sequence ID" value="KAF9583416.1"/>
    <property type="molecule type" value="Genomic_DNA"/>
</dbReference>
<dbReference type="Gene3D" id="3.30.930.10">
    <property type="entry name" value="Bira Bifunctional Protein, Domain 2"/>
    <property type="match status" value="1"/>
</dbReference>
<feature type="domain" description="BPL/LPL catalytic" evidence="3">
    <location>
        <begin position="413"/>
        <end position="635"/>
    </location>
</feature>
<sequence>MNILVYAGDGTSRASVIHTVNSLRSLAGQYYDVMKIDAQGLLSEPWEESTSLLVIPGGRDLPYTRDLRGLANDRIRKYIQLGGRFFGICAGGYYGSDRIVFESGSALMEVRGSRELKLFPGECRGAVYPGFVYDSERGARAVGIELNEKALGQEQLGFRQTKVYFNGGGYFVDAEKYEGTQVLAWYMNEFGQIDSQRLTGNSKLKAAMVSCQIGQGLAILTGVHPEYDAAHMDPNNPDYGPEPNVVTKLTERENERRLFLRSVLCKMGINVASVPTLLHSLPAHPSVTGNSSVSESTMSNGFQELPRITPLYLASLHPYNIKKLTATLMGLANGQGIIKGSNDTFQLVPSPLHPIPDQQIDGFEKRTIYDDKGEDDADLLNAVCKSLVLCPDGPPPLTATPEFNIGQYFEALRSARGPNLEYTFGGSLLYGQVVTSTQTMLDKNFDISQQLPSGLVCNATIQVSGRGRGRNSWISPPGCLQFSMTLRYPIASSAFSNVPSVVFIQYLVALAVVESVCSMPGYEDIPLRLKWPNDIYAEAPLTHPSQANAQAQYGASRGKMIKIGGVLVNSNFGGSEFLLVIGCGVNATNPNPTTSINHLIRNHNQVHGTNLAPLSQETLLANILVKFEQFYEQFLYGTSMPPTPTEASNPQWQQQRQGQIGFKSFEEMYYRRWLHSDVAVTLSTLNPPRQVRIKGVTLDYGLLKTVALDDQGREIPGLEYRLQPDGNSFDMLKGLISQKL</sequence>
<protein>
    <submittedName>
        <fullName evidence="4">Biotin holocarboxylase synthetase</fullName>
    </submittedName>
</protein>
<keyword evidence="2" id="KW-0436">Ligase</keyword>
<reference evidence="4" key="1">
    <citation type="journal article" date="2020" name="Fungal Divers.">
        <title>Resolving the Mortierellaceae phylogeny through synthesis of multi-gene phylogenetics and phylogenomics.</title>
        <authorList>
            <person name="Vandepol N."/>
            <person name="Liber J."/>
            <person name="Desiro A."/>
            <person name="Na H."/>
            <person name="Kennedy M."/>
            <person name="Barry K."/>
            <person name="Grigoriev I.V."/>
            <person name="Miller A.N."/>
            <person name="O'Donnell K."/>
            <person name="Stajich J.E."/>
            <person name="Bonito G."/>
        </authorList>
    </citation>
    <scope>NUCLEOTIDE SEQUENCE</scope>
    <source>
        <strain evidence="4">KOD1015</strain>
    </source>
</reference>
<gene>
    <name evidence="4" type="primary">BPL1_2</name>
    <name evidence="4" type="ORF">BGW38_009521</name>
</gene>
<evidence type="ECO:0000313" key="5">
    <source>
        <dbReference type="Proteomes" id="UP000780801"/>
    </source>
</evidence>
<dbReference type="PANTHER" id="PTHR12835:SF5">
    <property type="entry name" value="BIOTIN--PROTEIN LIGASE"/>
    <property type="match status" value="1"/>
</dbReference>
<evidence type="ECO:0000256" key="2">
    <source>
        <dbReference type="ARBA" id="ARBA00022598"/>
    </source>
</evidence>
<dbReference type="SUPFAM" id="SSF55681">
    <property type="entry name" value="Class II aaRS and biotin synthetases"/>
    <property type="match status" value="1"/>
</dbReference>
<comment type="caution">
    <text evidence="4">The sequence shown here is derived from an EMBL/GenBank/DDBJ whole genome shotgun (WGS) entry which is preliminary data.</text>
</comment>
<dbReference type="SUPFAM" id="SSF52317">
    <property type="entry name" value="Class I glutamine amidotransferase-like"/>
    <property type="match status" value="1"/>
</dbReference>